<feature type="compositionally biased region" description="Polar residues" evidence="1">
    <location>
        <begin position="46"/>
        <end position="69"/>
    </location>
</feature>
<name>A0A813KR67_POLGL</name>
<gene>
    <name evidence="2" type="ORF">PGLA2088_LOCUS35625</name>
</gene>
<reference evidence="2" key="1">
    <citation type="submission" date="2021-02" db="EMBL/GenBank/DDBJ databases">
        <authorList>
            <person name="Dougan E. K."/>
            <person name="Rhodes N."/>
            <person name="Thang M."/>
            <person name="Chan C."/>
        </authorList>
    </citation>
    <scope>NUCLEOTIDE SEQUENCE</scope>
</reference>
<evidence type="ECO:0000256" key="1">
    <source>
        <dbReference type="SAM" id="MobiDB-lite"/>
    </source>
</evidence>
<dbReference type="AlphaFoldDB" id="A0A813KR67"/>
<dbReference type="EMBL" id="CAJNNW010031889">
    <property type="protein sequence ID" value="CAE8709771.1"/>
    <property type="molecule type" value="Genomic_DNA"/>
</dbReference>
<sequence length="145" mass="15331">VFSSGMKSGVEAGQAILKLLQEKPDTEGATSEEGSFDFSTPEPSPRQWQSSSLPDTPLQRSPASCESMASTTHSIMAHMTNPYAPSPMAGCYAVMFFPPVAAQPMAPDLYSGGFHNSSSNSDLYSSGFGEPEGSGWCVPEADLLQ</sequence>
<protein>
    <submittedName>
        <fullName evidence="2">Uncharacterized protein</fullName>
    </submittedName>
</protein>
<dbReference type="Proteomes" id="UP000626109">
    <property type="component" value="Unassembled WGS sequence"/>
</dbReference>
<feature type="region of interest" description="Disordered" evidence="1">
    <location>
        <begin position="121"/>
        <end position="145"/>
    </location>
</feature>
<feature type="non-terminal residue" evidence="2">
    <location>
        <position position="145"/>
    </location>
</feature>
<proteinExistence type="predicted"/>
<evidence type="ECO:0000313" key="2">
    <source>
        <dbReference type="EMBL" id="CAE8709771.1"/>
    </source>
</evidence>
<evidence type="ECO:0000313" key="3">
    <source>
        <dbReference type="Proteomes" id="UP000626109"/>
    </source>
</evidence>
<feature type="non-terminal residue" evidence="2">
    <location>
        <position position="1"/>
    </location>
</feature>
<comment type="caution">
    <text evidence="2">The sequence shown here is derived from an EMBL/GenBank/DDBJ whole genome shotgun (WGS) entry which is preliminary data.</text>
</comment>
<feature type="region of interest" description="Disordered" evidence="1">
    <location>
        <begin position="17"/>
        <end position="69"/>
    </location>
</feature>
<accession>A0A813KR67</accession>
<organism evidence="2 3">
    <name type="scientific">Polarella glacialis</name>
    <name type="common">Dinoflagellate</name>
    <dbReference type="NCBI Taxonomy" id="89957"/>
    <lineage>
        <taxon>Eukaryota</taxon>
        <taxon>Sar</taxon>
        <taxon>Alveolata</taxon>
        <taxon>Dinophyceae</taxon>
        <taxon>Suessiales</taxon>
        <taxon>Suessiaceae</taxon>
        <taxon>Polarella</taxon>
    </lineage>
</organism>